<name>A0AAD7USY2_9FUNG</name>
<evidence type="ECO:0000313" key="3">
    <source>
        <dbReference type="EMBL" id="KAJ8652573.1"/>
    </source>
</evidence>
<dbReference type="GO" id="GO:0046983">
    <property type="term" value="F:protein dimerization activity"/>
    <property type="evidence" value="ECO:0007669"/>
    <property type="project" value="InterPro"/>
</dbReference>
<reference evidence="3 4" key="1">
    <citation type="submission" date="2023-03" db="EMBL/GenBank/DDBJ databases">
        <title>Genome sequence of Lichtheimia ornata CBS 291.66.</title>
        <authorList>
            <person name="Mohabir J.T."/>
            <person name="Shea T.P."/>
            <person name="Kurbessoian T."/>
            <person name="Berby B."/>
            <person name="Fontaine J."/>
            <person name="Livny J."/>
            <person name="Gnirke A."/>
            <person name="Stajich J.E."/>
            <person name="Cuomo C.A."/>
        </authorList>
    </citation>
    <scope>NUCLEOTIDE SEQUENCE [LARGE SCALE GENOMIC DNA]</scope>
    <source>
        <strain evidence="3">CBS 291.66</strain>
    </source>
</reference>
<proteinExistence type="predicted"/>
<dbReference type="Proteomes" id="UP001234581">
    <property type="component" value="Unassembled WGS sequence"/>
</dbReference>
<dbReference type="PROSITE" id="PS50888">
    <property type="entry name" value="BHLH"/>
    <property type="match status" value="1"/>
</dbReference>
<feature type="compositionally biased region" description="Low complexity" evidence="1">
    <location>
        <begin position="206"/>
        <end position="218"/>
    </location>
</feature>
<dbReference type="CDD" id="cd00083">
    <property type="entry name" value="bHLH_SF"/>
    <property type="match status" value="1"/>
</dbReference>
<dbReference type="SUPFAM" id="SSF47459">
    <property type="entry name" value="HLH, helix-loop-helix DNA-binding domain"/>
    <property type="match status" value="1"/>
</dbReference>
<protein>
    <recommendedName>
        <fullName evidence="2">BHLH domain-containing protein</fullName>
    </recommendedName>
</protein>
<dbReference type="EMBL" id="JARTCD010000100">
    <property type="protein sequence ID" value="KAJ8652573.1"/>
    <property type="molecule type" value="Genomic_DNA"/>
</dbReference>
<comment type="caution">
    <text evidence="3">The sequence shown here is derived from an EMBL/GenBank/DDBJ whole genome shotgun (WGS) entry which is preliminary data.</text>
</comment>
<sequence>MDDGSLYRNNLPFRSIEKDSKASAKRDYEQEQDESLSSSGKRRRVQHGPAPTKKGDAEGKPRRPLSSSPRNVAARLQREELANSLATLKAELPPYPTNRTQVRVLEDAVGYIQKLKRLYRAGVYLGYVCICMQGGVKVRERRRRARERERLERDQQQQLQQPSSSCTRDVYQPPQQHHHSSHPRDAYLHQQQPPSPSSRPRDDYDQQQQQPPSTSSPTHIFTLPISWRRLFKGNEQVVVFGGYLKLIFEAAVNARLQVTQLARSDTSKDGDQKHASTWLRRASSTSNNVNT</sequence>
<feature type="compositionally biased region" description="Basic and acidic residues" evidence="1">
    <location>
        <begin position="15"/>
        <end position="29"/>
    </location>
</feature>
<dbReference type="RefSeq" id="XP_058337487.1">
    <property type="nucleotide sequence ID" value="XM_058491741.1"/>
</dbReference>
<dbReference type="AlphaFoldDB" id="A0AAD7USY2"/>
<feature type="region of interest" description="Disordered" evidence="1">
    <location>
        <begin position="1"/>
        <end position="71"/>
    </location>
</feature>
<keyword evidence="4" id="KW-1185">Reference proteome</keyword>
<evidence type="ECO:0000313" key="4">
    <source>
        <dbReference type="Proteomes" id="UP001234581"/>
    </source>
</evidence>
<feature type="region of interest" description="Disordered" evidence="1">
    <location>
        <begin position="263"/>
        <end position="291"/>
    </location>
</feature>
<organism evidence="3 4">
    <name type="scientific">Lichtheimia ornata</name>
    <dbReference type="NCBI Taxonomy" id="688661"/>
    <lineage>
        <taxon>Eukaryota</taxon>
        <taxon>Fungi</taxon>
        <taxon>Fungi incertae sedis</taxon>
        <taxon>Mucoromycota</taxon>
        <taxon>Mucoromycotina</taxon>
        <taxon>Mucoromycetes</taxon>
        <taxon>Mucorales</taxon>
        <taxon>Lichtheimiaceae</taxon>
        <taxon>Lichtheimia</taxon>
    </lineage>
</organism>
<evidence type="ECO:0000259" key="2">
    <source>
        <dbReference type="PROSITE" id="PS50888"/>
    </source>
</evidence>
<accession>A0AAD7USY2</accession>
<feature type="domain" description="BHLH" evidence="2">
    <location>
        <begin position="65"/>
        <end position="115"/>
    </location>
</feature>
<dbReference type="GeneID" id="83219177"/>
<feature type="compositionally biased region" description="Basic and acidic residues" evidence="1">
    <location>
        <begin position="265"/>
        <end position="274"/>
    </location>
</feature>
<dbReference type="InterPro" id="IPR011598">
    <property type="entry name" value="bHLH_dom"/>
</dbReference>
<feature type="compositionally biased region" description="Polar residues" evidence="1">
    <location>
        <begin position="282"/>
        <end position="291"/>
    </location>
</feature>
<gene>
    <name evidence="3" type="ORF">O0I10_011778</name>
</gene>
<dbReference type="InterPro" id="IPR036638">
    <property type="entry name" value="HLH_DNA-bd_sf"/>
</dbReference>
<evidence type="ECO:0000256" key="1">
    <source>
        <dbReference type="SAM" id="MobiDB-lite"/>
    </source>
</evidence>
<feature type="region of interest" description="Disordered" evidence="1">
    <location>
        <begin position="147"/>
        <end position="219"/>
    </location>
</feature>